<keyword evidence="2" id="KW-1185">Reference proteome</keyword>
<dbReference type="EMBL" id="JAOWRF010000342">
    <property type="protein sequence ID" value="MCV3216590.1"/>
    <property type="molecule type" value="Genomic_DNA"/>
</dbReference>
<comment type="caution">
    <text evidence="1">The sequence shown here is derived from an EMBL/GenBank/DDBJ whole genome shotgun (WGS) entry which is preliminary data.</text>
</comment>
<organism evidence="1 2">
    <name type="scientific">Plectonema radiosum NIES-515</name>
    <dbReference type="NCBI Taxonomy" id="2986073"/>
    <lineage>
        <taxon>Bacteria</taxon>
        <taxon>Bacillati</taxon>
        <taxon>Cyanobacteriota</taxon>
        <taxon>Cyanophyceae</taxon>
        <taxon>Oscillatoriophycideae</taxon>
        <taxon>Oscillatoriales</taxon>
        <taxon>Microcoleaceae</taxon>
        <taxon>Plectonema</taxon>
    </lineage>
</organism>
<evidence type="ECO:0000313" key="1">
    <source>
        <dbReference type="EMBL" id="MCV3216590.1"/>
    </source>
</evidence>
<reference evidence="1 2" key="1">
    <citation type="submission" date="2022-10" db="EMBL/GenBank/DDBJ databases">
        <title>Identification of biosynthetic pathway for the production of the potent trypsin inhibitor radiosumin.</title>
        <authorList>
            <person name="Fewer D.P."/>
            <person name="Delbaje E."/>
            <person name="Ouyang X."/>
            <person name="Agostino P.D."/>
            <person name="Wahlsten M."/>
            <person name="Jokela J."/>
            <person name="Permi P."/>
            <person name="Haapaniemi E."/>
            <person name="Koistinen H."/>
        </authorList>
    </citation>
    <scope>NUCLEOTIDE SEQUENCE [LARGE SCALE GENOMIC DNA]</scope>
    <source>
        <strain evidence="1 2">NIES-515</strain>
    </source>
</reference>
<dbReference type="RefSeq" id="WP_263748245.1">
    <property type="nucleotide sequence ID" value="NZ_JAOWRF010000342.1"/>
</dbReference>
<sequence>MTKQCSRKNLIHNSKFDSYQEAVQYVDSLNKQLKYHQIDSIEYLEKPSTNKKDKTIVYQVNASLSEKISAIKIDYQSAGRFGKSNKHFR</sequence>
<proteinExistence type="predicted"/>
<dbReference type="Proteomes" id="UP001526143">
    <property type="component" value="Unassembled WGS sequence"/>
</dbReference>
<gene>
    <name evidence="1" type="ORF">OGM63_24300</name>
</gene>
<accession>A0ABT3B5D8</accession>
<evidence type="ECO:0000313" key="2">
    <source>
        <dbReference type="Proteomes" id="UP001526143"/>
    </source>
</evidence>
<name>A0ABT3B5D8_9CYAN</name>
<protein>
    <submittedName>
        <fullName evidence="1">Uncharacterized protein</fullName>
    </submittedName>
</protein>